<gene>
    <name evidence="1" type="ORF">LTS18_009666</name>
</gene>
<dbReference type="Proteomes" id="UP001186974">
    <property type="component" value="Unassembled WGS sequence"/>
</dbReference>
<dbReference type="EMBL" id="JAWDJW010008971">
    <property type="protein sequence ID" value="KAK3059953.1"/>
    <property type="molecule type" value="Genomic_DNA"/>
</dbReference>
<organism evidence="1 2">
    <name type="scientific">Coniosporium uncinatum</name>
    <dbReference type="NCBI Taxonomy" id="93489"/>
    <lineage>
        <taxon>Eukaryota</taxon>
        <taxon>Fungi</taxon>
        <taxon>Dikarya</taxon>
        <taxon>Ascomycota</taxon>
        <taxon>Pezizomycotina</taxon>
        <taxon>Dothideomycetes</taxon>
        <taxon>Dothideomycetes incertae sedis</taxon>
        <taxon>Coniosporium</taxon>
    </lineage>
</organism>
<evidence type="ECO:0000313" key="1">
    <source>
        <dbReference type="EMBL" id="KAK3059953.1"/>
    </source>
</evidence>
<reference evidence="1" key="1">
    <citation type="submission" date="2024-09" db="EMBL/GenBank/DDBJ databases">
        <title>Black Yeasts Isolated from many extreme environments.</title>
        <authorList>
            <person name="Coleine C."/>
            <person name="Stajich J.E."/>
            <person name="Selbmann L."/>
        </authorList>
    </citation>
    <scope>NUCLEOTIDE SEQUENCE</scope>
    <source>
        <strain evidence="1">CCFEE 5737</strain>
    </source>
</reference>
<proteinExistence type="predicted"/>
<accession>A0ACC3D081</accession>
<evidence type="ECO:0000313" key="2">
    <source>
        <dbReference type="Proteomes" id="UP001186974"/>
    </source>
</evidence>
<name>A0ACC3D081_9PEZI</name>
<feature type="non-terminal residue" evidence="1">
    <location>
        <position position="1"/>
    </location>
</feature>
<keyword evidence="2" id="KW-1185">Reference proteome</keyword>
<comment type="caution">
    <text evidence="1">The sequence shown here is derived from an EMBL/GenBank/DDBJ whole genome shotgun (WGS) entry which is preliminary data.</text>
</comment>
<sequence>RAVSPSTSRPSQPLPTRRTTMPGLISANSGRPKSPYPRPRSANEGPYPVIHRFHSHSNRSLRSGANGSKTRHSLHHSRSYSGKENAPQHYTRRSSSTDNHTASYRQQYSEAPPPVPPLPALDFLNNPAPPAAVAPSNHPLTTLFVPPHRPKTPPAYRHPSPSYLPSAPPFPHQHSQTSVLLRTRTPSPPHRHHSSAQHPHILNPTLFPEVEHHGPTTRHSNGQQTKVSTLYAELERARQELEVWKSEVGFWRRRAERAERAVMVMRGAGLGGGVAMRREGERMMGERGGCFDEEGGVASGAGCV</sequence>
<protein>
    <submittedName>
        <fullName evidence="1">Uncharacterized protein</fullName>
    </submittedName>
</protein>